<dbReference type="AlphaFoldDB" id="A0A4Z1PN29"/>
<keyword evidence="2" id="KW-0732">Signal</keyword>
<evidence type="ECO:0000313" key="4">
    <source>
        <dbReference type="Proteomes" id="UP000298493"/>
    </source>
</evidence>
<feature type="region of interest" description="Disordered" evidence="1">
    <location>
        <begin position="52"/>
        <end position="98"/>
    </location>
</feature>
<gene>
    <name evidence="3" type="ORF">E6O75_ATG03280</name>
</gene>
<evidence type="ECO:0000313" key="3">
    <source>
        <dbReference type="EMBL" id="TID23644.1"/>
    </source>
</evidence>
<keyword evidence="4" id="KW-1185">Reference proteome</keyword>
<feature type="chain" id="PRO_5021440780" evidence="2">
    <location>
        <begin position="22"/>
        <end position="98"/>
    </location>
</feature>
<protein>
    <submittedName>
        <fullName evidence="3">Uncharacterized protein</fullName>
    </submittedName>
</protein>
<accession>A0A4Z1PN29</accession>
<feature type="compositionally biased region" description="Pro residues" evidence="1">
    <location>
        <begin position="75"/>
        <end position="88"/>
    </location>
</feature>
<comment type="caution">
    <text evidence="3">The sequence shown here is derived from an EMBL/GenBank/DDBJ whole genome shotgun (WGS) entry which is preliminary data.</text>
</comment>
<sequence length="98" mass="11033">MYYATTLLLSLAMLLTPKITATPIPDTSTPTLHPREYVRTFHFCDDIGYKGHCEGDSQPPISNPHSPLTQKPRRPPPPQQMHKPPPTTLPKDILNAHR</sequence>
<dbReference type="EMBL" id="SNSC02000006">
    <property type="protein sequence ID" value="TID23644.1"/>
    <property type="molecule type" value="Genomic_DNA"/>
</dbReference>
<reference evidence="3 4" key="1">
    <citation type="submission" date="2019-04" db="EMBL/GenBank/DDBJ databases">
        <title>High contiguity whole genome sequence and gene annotation resource for two Venturia nashicola isolates.</title>
        <authorList>
            <person name="Prokchorchik M."/>
            <person name="Won K."/>
            <person name="Lee Y."/>
            <person name="Choi E.D."/>
            <person name="Segonzac C."/>
            <person name="Sohn K.H."/>
        </authorList>
    </citation>
    <scope>NUCLEOTIDE SEQUENCE [LARGE SCALE GENOMIC DNA]</scope>
    <source>
        <strain evidence="3 4">PRI2</strain>
    </source>
</reference>
<evidence type="ECO:0000256" key="2">
    <source>
        <dbReference type="SAM" id="SignalP"/>
    </source>
</evidence>
<evidence type="ECO:0000256" key="1">
    <source>
        <dbReference type="SAM" id="MobiDB-lite"/>
    </source>
</evidence>
<dbReference type="Proteomes" id="UP000298493">
    <property type="component" value="Unassembled WGS sequence"/>
</dbReference>
<feature type="signal peptide" evidence="2">
    <location>
        <begin position="1"/>
        <end position="21"/>
    </location>
</feature>
<name>A0A4Z1PN29_9PEZI</name>
<proteinExistence type="predicted"/>
<organism evidence="3 4">
    <name type="scientific">Venturia nashicola</name>
    <dbReference type="NCBI Taxonomy" id="86259"/>
    <lineage>
        <taxon>Eukaryota</taxon>
        <taxon>Fungi</taxon>
        <taxon>Dikarya</taxon>
        <taxon>Ascomycota</taxon>
        <taxon>Pezizomycotina</taxon>
        <taxon>Dothideomycetes</taxon>
        <taxon>Pleosporomycetidae</taxon>
        <taxon>Venturiales</taxon>
        <taxon>Venturiaceae</taxon>
        <taxon>Venturia</taxon>
    </lineage>
</organism>